<organism evidence="2 3">
    <name type="scientific">Candidatus Chloroploca mongolica</name>
    <dbReference type="NCBI Taxonomy" id="2528176"/>
    <lineage>
        <taxon>Bacteria</taxon>
        <taxon>Bacillati</taxon>
        <taxon>Chloroflexota</taxon>
        <taxon>Chloroflexia</taxon>
        <taxon>Chloroflexales</taxon>
        <taxon>Chloroflexineae</taxon>
        <taxon>Oscillochloridaceae</taxon>
        <taxon>Candidatus Chloroploca</taxon>
    </lineage>
</organism>
<evidence type="ECO:0000313" key="3">
    <source>
        <dbReference type="Proteomes" id="UP001193081"/>
    </source>
</evidence>
<keyword evidence="1" id="KW-0472">Membrane</keyword>
<dbReference type="Proteomes" id="UP001193081">
    <property type="component" value="Unassembled WGS sequence"/>
</dbReference>
<comment type="caution">
    <text evidence="2">The sequence shown here is derived from an EMBL/GenBank/DDBJ whole genome shotgun (WGS) entry which is preliminary data.</text>
</comment>
<dbReference type="RefSeq" id="WP_135482374.1">
    <property type="nucleotide sequence ID" value="NZ_SIJK02000145.1"/>
</dbReference>
<reference evidence="2 3" key="1">
    <citation type="submission" date="2021-03" db="EMBL/GenBank/DDBJ databases">
        <authorList>
            <person name="Grouzdev D.S."/>
        </authorList>
    </citation>
    <scope>NUCLEOTIDE SEQUENCE [LARGE SCALE GENOMIC DNA]</scope>
    <source>
        <strain evidence="2 3">M50-1</strain>
    </source>
</reference>
<keyword evidence="3" id="KW-1185">Reference proteome</keyword>
<accession>A0ABS4DHV1</accession>
<dbReference type="EMBL" id="SIJK02000145">
    <property type="protein sequence ID" value="MBP1469026.1"/>
    <property type="molecule type" value="Genomic_DNA"/>
</dbReference>
<sequence>MNSFSINDWWNSVFLNILSGVFANLIVILLFAGLGWLAYKLLRRDVLLQFFGVYKDRHVTIYLSNLSIMLGGAYDNKGVPRSYQGQAVAMKEMLVAIKFRESFNQVFPGLSDQPGFLSRLLLSDMKVNIIISSEEHKYLESRNTIISLGSPGYNSFSKYIENNLKSRASFVVDCNAFQIDHLDSFTGSEFGFIEKIVDKKRRQTIFYVAGLTDVGTVGAADFLLREWEYLSTKFKADESFVQLLAFKQYPRQNDHLVGPLTTKHL</sequence>
<evidence type="ECO:0000313" key="2">
    <source>
        <dbReference type="EMBL" id="MBP1469026.1"/>
    </source>
</evidence>
<gene>
    <name evidence="2" type="ORF">EYB53_025175</name>
</gene>
<name>A0ABS4DHV1_9CHLR</name>
<proteinExistence type="predicted"/>
<keyword evidence="1" id="KW-1133">Transmembrane helix</keyword>
<feature type="transmembrane region" description="Helical" evidence="1">
    <location>
        <begin position="12"/>
        <end position="39"/>
    </location>
</feature>
<feature type="non-terminal residue" evidence="2">
    <location>
        <position position="265"/>
    </location>
</feature>
<keyword evidence="1" id="KW-0812">Transmembrane</keyword>
<protein>
    <submittedName>
        <fullName evidence="2">Uncharacterized protein</fullName>
    </submittedName>
</protein>
<evidence type="ECO:0000256" key="1">
    <source>
        <dbReference type="SAM" id="Phobius"/>
    </source>
</evidence>